<keyword evidence="1" id="KW-0614">Plasmid</keyword>
<reference evidence="1" key="2">
    <citation type="submission" date="2015-08" db="EMBL/GenBank/DDBJ databases">
        <title>Complete genome sequence of Piscirickettsia salmonis strain PM32597B1.</title>
        <authorList>
            <person name="Bohle H."/>
            <person name="Henriquez P."/>
            <person name="Navas E."/>
            <person name="Grothusen H."/>
            <person name="Bustamante F."/>
            <person name="Bustos P."/>
            <person name="Bustos P."/>
            <person name="Mancilla M."/>
        </authorList>
    </citation>
    <scope>NUCLEOTIDE SEQUENCE</scope>
    <source>
        <strain evidence="1">PM32597B1</strain>
        <plasmid evidence="1">pPSB1-1</plasmid>
    </source>
</reference>
<keyword evidence="4" id="KW-1185">Reference proteome</keyword>
<proteinExistence type="predicted"/>
<dbReference type="InterPro" id="IPR004260">
    <property type="entry name" value="Pyr-dimer_DNA_glycosylase"/>
</dbReference>
<accession>A0A6I5Y6A1</accession>
<name>A0A6I5Y6A1_PISSA</name>
<organism evidence="2 4">
    <name type="scientific">Piscirickettsia salmonis</name>
    <dbReference type="NCBI Taxonomy" id="1238"/>
    <lineage>
        <taxon>Bacteria</taxon>
        <taxon>Pseudomonadati</taxon>
        <taxon>Pseudomonadota</taxon>
        <taxon>Gammaproteobacteria</taxon>
        <taxon>Thiotrichales</taxon>
        <taxon>Piscirickettsiaceae</taxon>
        <taxon>Piscirickettsia</taxon>
    </lineage>
</organism>
<geneLocation type="plasmid" evidence="1 3">
    <name>pPSB1-1</name>
</geneLocation>
<evidence type="ECO:0000313" key="4">
    <source>
        <dbReference type="Proteomes" id="UP000422232"/>
    </source>
</evidence>
<dbReference type="EMBL" id="CP038908">
    <property type="protein sequence ID" value="QGO04521.1"/>
    <property type="molecule type" value="Genomic_DNA"/>
</dbReference>
<dbReference type="AlphaFoldDB" id="A0A6I5Y6A1"/>
<dbReference type="Proteomes" id="UP000422232">
    <property type="component" value="Chromosome"/>
</dbReference>
<gene>
    <name evidence="1" type="ORF">KU39_1p7</name>
    <name evidence="2" type="ORF">Psal009_00390</name>
</gene>
<dbReference type="EMBL" id="CP012509">
    <property type="protein sequence ID" value="ALB24348.1"/>
    <property type="molecule type" value="Genomic_DNA"/>
</dbReference>
<dbReference type="Pfam" id="PF03013">
    <property type="entry name" value="Pyr_excise"/>
    <property type="match status" value="1"/>
</dbReference>
<sequence>MNIFYLDHNIKKCAQYHCDTHVVKMILESTQILCTVLAKTGVDTPYRPTHKNHPCTLWAEESLDNWLWLLDLTMALNSEYMYRFNRKTPHKSAIVAQSLVFPEITPIGLTERPQAMPEKYRIPDDPVCAYRQYYLAEKNHLFKYTKRNKPIWQL</sequence>
<reference evidence="1 3" key="1">
    <citation type="journal article" date="2014" name="Genome Announc.">
        <title>Comparative Genome Analysis of Two Isolates of the Fish Pathogen Piscirickettsia salmonis from Different Hosts Reveals Major Differences in Virulence-Associated Secretion Systems.</title>
        <authorList>
            <person name="Bohle H."/>
            <person name="Henriquez P."/>
            <person name="Grothusen H."/>
            <person name="Navas E."/>
            <person name="Sandoval A."/>
            <person name="Bustamante F."/>
            <person name="Bustos P."/>
            <person name="Mancilla M."/>
        </authorList>
    </citation>
    <scope>NUCLEOTIDE SEQUENCE [LARGE SCALE GENOMIC DNA]</scope>
    <source>
        <strain evidence="3">B1-32597</strain>
        <strain evidence="1">PM32597B1</strain>
    </source>
</reference>
<dbReference type="Proteomes" id="UP000029558">
    <property type="component" value="Plasmid pPSB1-1"/>
</dbReference>
<dbReference type="RefSeq" id="WP_036774631.1">
    <property type="nucleotide sequence ID" value="NZ_CP012509.1"/>
</dbReference>
<protein>
    <submittedName>
        <fullName evidence="2">Uncharacterized protein</fullName>
    </submittedName>
</protein>
<dbReference type="OrthoDB" id="7348899at2"/>
<evidence type="ECO:0000313" key="1">
    <source>
        <dbReference type="EMBL" id="ALB24348.1"/>
    </source>
</evidence>
<evidence type="ECO:0000313" key="3">
    <source>
        <dbReference type="Proteomes" id="UP000029558"/>
    </source>
</evidence>
<evidence type="ECO:0000313" key="2">
    <source>
        <dbReference type="EMBL" id="QGO04521.1"/>
    </source>
</evidence>
<reference evidence="2 4" key="3">
    <citation type="submission" date="2019-04" db="EMBL/GenBank/DDBJ databases">
        <title>Complete genome sequencing of Piscirickettsia salmonis strain Psal-009.</title>
        <authorList>
            <person name="Schober I."/>
            <person name="Bunk B."/>
            <person name="Sproer C."/>
            <person name="Carril G.P."/>
            <person name="Riedel T."/>
            <person name="Flores-Herrera P.A."/>
            <person name="Nourdin-Galindo G."/>
            <person name="Marshall S.H."/>
            <person name="Overmann J."/>
        </authorList>
    </citation>
    <scope>NUCLEOTIDE SEQUENCE [LARGE SCALE GENOMIC DNA]</scope>
    <source>
        <strain evidence="2 4">Psal-009</strain>
    </source>
</reference>